<sequence length="464" mass="50620">MNEPRESPSLLYTVLKPVAGVALRWYYRSITVMGIERVPREGPVFLAVNHPNALVDALVVGWSMPRRVRFTAKATIFANPLAARFFTAVGVVPLRRASDEKTGHGADAPVDPTRNAAAFDAVAAALSEQAAIVVFPEGKSHDDPHLAPLRTGLARMALHAAEVHGVRGIRIVPVGLLFERKEAPRSRVLLQVGEPLDVDALRASQVGVSTLTEIVTQRLESVTLNFDSPEDAERLQMVGKTVAALLEPLSPLGDSAVPLRQTLAVVRRLDRAADALRDRQDPVLEARASAFEARVRAFRARLDTLQIDVQDLAINAGAKAGVRFAVREMMLAALLVPVGVWGRLTHVVPVQLARRLALRAGQSLDEPAMRTLVMGLVLVLLAYAVQTAIVAMVFGGWWALLFLLTLVPSASSDLRYGDRLRRARWRARAYRLFRRDPALQQTLRAEGDAIRHDAGLLEQAVSGA</sequence>
<dbReference type="EMBL" id="DPIY01000012">
    <property type="protein sequence ID" value="HCT58914.1"/>
    <property type="molecule type" value="Genomic_DNA"/>
</dbReference>
<dbReference type="Pfam" id="PF01553">
    <property type="entry name" value="Acyltransferase"/>
    <property type="match status" value="1"/>
</dbReference>
<gene>
    <name evidence="3" type="ORF">DGD08_17065</name>
</gene>
<accession>A0A3D4VDL3</accession>
<dbReference type="OMA" id="RTMFRTE"/>
<keyword evidence="1" id="KW-0472">Membrane</keyword>
<evidence type="ECO:0000259" key="2">
    <source>
        <dbReference type="SMART" id="SM00563"/>
    </source>
</evidence>
<dbReference type="PANTHER" id="PTHR31605">
    <property type="entry name" value="GLYCEROL-3-PHOSPHATE O-ACYLTRANSFERASE 1"/>
    <property type="match status" value="1"/>
</dbReference>
<dbReference type="InterPro" id="IPR002123">
    <property type="entry name" value="Plipid/glycerol_acylTrfase"/>
</dbReference>
<keyword evidence="1" id="KW-1133">Transmembrane helix</keyword>
<dbReference type="CDD" id="cd07992">
    <property type="entry name" value="LPLAT_AAK14816-like"/>
    <property type="match status" value="1"/>
</dbReference>
<dbReference type="GO" id="GO:0008654">
    <property type="term" value="P:phospholipid biosynthetic process"/>
    <property type="evidence" value="ECO:0007669"/>
    <property type="project" value="TreeGrafter"/>
</dbReference>
<name>A0A3D4VDL3_9BACT</name>
<dbReference type="GO" id="GO:0016287">
    <property type="term" value="F:glycerone-phosphate O-acyltransferase activity"/>
    <property type="evidence" value="ECO:0007669"/>
    <property type="project" value="TreeGrafter"/>
</dbReference>
<evidence type="ECO:0000313" key="3">
    <source>
        <dbReference type="EMBL" id="HCT58914.1"/>
    </source>
</evidence>
<keyword evidence="1" id="KW-0812">Transmembrane</keyword>
<feature type="transmembrane region" description="Helical" evidence="1">
    <location>
        <begin position="371"/>
        <end position="391"/>
    </location>
</feature>
<dbReference type="AlphaFoldDB" id="A0A3D4VDL3"/>
<dbReference type="Proteomes" id="UP000264071">
    <property type="component" value="Unassembled WGS sequence"/>
</dbReference>
<dbReference type="PANTHER" id="PTHR31605:SF0">
    <property type="entry name" value="GLYCEROL-3-PHOSPHATE O-ACYLTRANSFERASE 1"/>
    <property type="match status" value="1"/>
</dbReference>
<evidence type="ECO:0000256" key="1">
    <source>
        <dbReference type="SAM" id="Phobius"/>
    </source>
</evidence>
<dbReference type="SMART" id="SM00563">
    <property type="entry name" value="PlsC"/>
    <property type="match status" value="1"/>
</dbReference>
<protein>
    <recommendedName>
        <fullName evidence="2">Phospholipid/glycerol acyltransferase domain-containing protein</fullName>
    </recommendedName>
</protein>
<comment type="caution">
    <text evidence="3">The sequence shown here is derived from an EMBL/GenBank/DDBJ whole genome shotgun (WGS) entry which is preliminary data.</text>
</comment>
<organism evidence="3 4">
    <name type="scientific">Gemmatimonas aurantiaca</name>
    <dbReference type="NCBI Taxonomy" id="173480"/>
    <lineage>
        <taxon>Bacteria</taxon>
        <taxon>Pseudomonadati</taxon>
        <taxon>Gemmatimonadota</taxon>
        <taxon>Gemmatimonadia</taxon>
        <taxon>Gemmatimonadales</taxon>
        <taxon>Gemmatimonadaceae</taxon>
        <taxon>Gemmatimonas</taxon>
    </lineage>
</organism>
<feature type="transmembrane region" description="Helical" evidence="1">
    <location>
        <begin position="329"/>
        <end position="350"/>
    </location>
</feature>
<feature type="domain" description="Phospholipid/glycerol acyltransferase" evidence="2">
    <location>
        <begin position="44"/>
        <end position="179"/>
    </location>
</feature>
<reference evidence="3 4" key="1">
    <citation type="journal article" date="2018" name="Nat. Biotechnol.">
        <title>A standardized bacterial taxonomy based on genome phylogeny substantially revises the tree of life.</title>
        <authorList>
            <person name="Parks D.H."/>
            <person name="Chuvochina M."/>
            <person name="Waite D.W."/>
            <person name="Rinke C."/>
            <person name="Skarshewski A."/>
            <person name="Chaumeil P.A."/>
            <person name="Hugenholtz P."/>
        </authorList>
    </citation>
    <scope>NUCLEOTIDE SEQUENCE [LARGE SCALE GENOMIC DNA]</scope>
    <source>
        <strain evidence="3">UBA8844</strain>
    </source>
</reference>
<dbReference type="SUPFAM" id="SSF69593">
    <property type="entry name" value="Glycerol-3-phosphate (1)-acyltransferase"/>
    <property type="match status" value="1"/>
</dbReference>
<evidence type="ECO:0000313" key="4">
    <source>
        <dbReference type="Proteomes" id="UP000264071"/>
    </source>
</evidence>
<dbReference type="GO" id="GO:0004366">
    <property type="term" value="F:glycerol-3-phosphate O-acyltransferase activity"/>
    <property type="evidence" value="ECO:0007669"/>
    <property type="project" value="TreeGrafter"/>
</dbReference>
<dbReference type="InterPro" id="IPR052744">
    <property type="entry name" value="GPAT/DAPAT"/>
</dbReference>
<proteinExistence type="predicted"/>